<gene>
    <name evidence="3" type="ORF">SeLEV6574_g06310</name>
    <name evidence="4" type="ORF">SeMB42_g02150</name>
</gene>
<comment type="caution">
    <text evidence="3">The sequence shown here is derived from an EMBL/GenBank/DDBJ whole genome shotgun (WGS) entry which is preliminary data.</text>
</comment>
<sequence length="314" mass="33851">MLRVKPVVIAFLLLATSAYSLTESYKKVELFARTADSTTRTPGTTVDAAPANGTSGMRGPGSVKYHGGRLTSGNLNFHVVYASSQPAEPTFMPQIEQFIKDLPKIGSFWNVFGQYSGQANASLTGVASVVSRTWKVYSGTLFEKDIETYIKANYLSKGVTFGVSDVLVFLLGSDVGFVQMGAAEGQAGMSASCIGFCGVHLVGGEMGNAVPYAVIPSFEAWPCNSACYTTPTRGNLTNFQATTLVLSHEISEIFTDTYENKFGLGYGFFVDTPGEYEGYELADVCQHNGYVGNADDRQYVLTKVWSAQDAKCFP</sequence>
<organism evidence="3 6">
    <name type="scientific">Synchytrium endobioticum</name>
    <dbReference type="NCBI Taxonomy" id="286115"/>
    <lineage>
        <taxon>Eukaryota</taxon>
        <taxon>Fungi</taxon>
        <taxon>Fungi incertae sedis</taxon>
        <taxon>Chytridiomycota</taxon>
        <taxon>Chytridiomycota incertae sedis</taxon>
        <taxon>Chytridiomycetes</taxon>
        <taxon>Synchytriales</taxon>
        <taxon>Synchytriaceae</taxon>
        <taxon>Synchytrium</taxon>
    </lineage>
</organism>
<feature type="signal peptide" evidence="2">
    <location>
        <begin position="1"/>
        <end position="20"/>
    </location>
</feature>
<keyword evidence="5" id="KW-1185">Reference proteome</keyword>
<proteinExistence type="predicted"/>
<name>A0A507CPA9_9FUNG</name>
<evidence type="ECO:0000313" key="6">
    <source>
        <dbReference type="Proteomes" id="UP000320475"/>
    </source>
</evidence>
<dbReference type="AlphaFoldDB" id="A0A507CPA9"/>
<evidence type="ECO:0000256" key="1">
    <source>
        <dbReference type="SAM" id="MobiDB-lite"/>
    </source>
</evidence>
<accession>A0A507CPA9</accession>
<keyword evidence="2" id="KW-0732">Signal</keyword>
<dbReference type="Proteomes" id="UP000317494">
    <property type="component" value="Unassembled WGS sequence"/>
</dbReference>
<evidence type="ECO:0000313" key="4">
    <source>
        <dbReference type="EMBL" id="TPX50735.1"/>
    </source>
</evidence>
<evidence type="ECO:0000313" key="5">
    <source>
        <dbReference type="Proteomes" id="UP000317494"/>
    </source>
</evidence>
<protein>
    <submittedName>
        <fullName evidence="3">Uncharacterized protein</fullName>
    </submittedName>
</protein>
<evidence type="ECO:0000256" key="2">
    <source>
        <dbReference type="SAM" id="SignalP"/>
    </source>
</evidence>
<feature type="region of interest" description="Disordered" evidence="1">
    <location>
        <begin position="39"/>
        <end position="60"/>
    </location>
</feature>
<feature type="chain" id="PRO_5036363034" evidence="2">
    <location>
        <begin position="21"/>
        <end position="314"/>
    </location>
</feature>
<evidence type="ECO:0000313" key="3">
    <source>
        <dbReference type="EMBL" id="TPX40971.1"/>
    </source>
</evidence>
<dbReference type="EMBL" id="QEAN01000063">
    <property type="protein sequence ID" value="TPX50735.1"/>
    <property type="molecule type" value="Genomic_DNA"/>
</dbReference>
<dbReference type="EMBL" id="QEAM01000348">
    <property type="protein sequence ID" value="TPX40971.1"/>
    <property type="molecule type" value="Genomic_DNA"/>
</dbReference>
<dbReference type="OrthoDB" id="2117826at2759"/>
<dbReference type="VEuPathDB" id="FungiDB:SeMB42_g02150"/>
<reference evidence="5 6" key="1">
    <citation type="journal article" date="2019" name="Sci. Rep.">
        <title>Comparative genomics of chytrid fungi reveal insights into the obligate biotrophic and pathogenic lifestyle of Synchytrium endobioticum.</title>
        <authorList>
            <person name="van de Vossenberg B.T.L.H."/>
            <person name="Warris S."/>
            <person name="Nguyen H.D.T."/>
            <person name="van Gent-Pelzer M.P.E."/>
            <person name="Joly D.L."/>
            <person name="van de Geest H.C."/>
            <person name="Bonants P.J.M."/>
            <person name="Smith D.S."/>
            <person name="Levesque C.A."/>
            <person name="van der Lee T.A.J."/>
        </authorList>
    </citation>
    <scope>NUCLEOTIDE SEQUENCE [LARGE SCALE GENOMIC DNA]</scope>
    <source>
        <strain evidence="3 6">LEV6574</strain>
        <strain evidence="4 5">MB42</strain>
    </source>
</reference>
<dbReference type="Proteomes" id="UP000320475">
    <property type="component" value="Unassembled WGS sequence"/>
</dbReference>